<accession>A0ABY9ZDR4</accession>
<evidence type="ECO:0000313" key="2">
    <source>
        <dbReference type="Proteomes" id="UP001163184"/>
    </source>
</evidence>
<dbReference type="GeneID" id="92274198"/>
<sequence length="232" mass="27290">MMLKIFNYKIDITNELLFSLQKEQLNFLPWQKRWYQNRFLKNRSLKKARQVGADYYFLFEALQDACLTGRDKIFMGNIPVEYLLKHAGIKEFKAARNYIFNLSNGAHIYVLNHEYFNDIPLGGVSGDVYVSEWSWIENLRDVVSLAGAFSAHDKWRVTLYSYRSKCDVSSNRGNSILCDSLLGRDYHYDLVQNSEYELGSLFKINTKKLNDWELIFTNEIAQEMIFCCFNDN</sequence>
<gene>
    <name evidence="1" type="ORF">PZ638_07015</name>
</gene>
<dbReference type="RefSeq" id="WP_240105454.1">
    <property type="nucleotide sequence ID" value="NZ_CP135052.1"/>
</dbReference>
<keyword evidence="2" id="KW-1185">Reference proteome</keyword>
<name>A0ABY9ZDR4_9GAMM</name>
<protein>
    <submittedName>
        <fullName evidence="1">Uncharacterized protein</fullName>
    </submittedName>
</protein>
<dbReference type="EMBL" id="CP135052">
    <property type="protein sequence ID" value="WNK25622.1"/>
    <property type="molecule type" value="Genomic_DNA"/>
</dbReference>
<organism evidence="1 2">
    <name type="scientific">Providencia hangzhouensis</name>
    <dbReference type="NCBI Taxonomy" id="3031799"/>
    <lineage>
        <taxon>Bacteria</taxon>
        <taxon>Pseudomonadati</taxon>
        <taxon>Pseudomonadota</taxon>
        <taxon>Gammaproteobacteria</taxon>
        <taxon>Enterobacterales</taxon>
        <taxon>Morganellaceae</taxon>
        <taxon>Providencia</taxon>
    </lineage>
</organism>
<proteinExistence type="predicted"/>
<reference evidence="1" key="1">
    <citation type="journal article" date="2023" name="Microbiol. Spectr.">
        <title>Whole-genome sequencing provides insights into a novel species: Providencia hangzhouensis associated with urinary tract infections.</title>
        <authorList>
            <person name="Dong X."/>
            <person name="Yu Y."/>
            <person name="Liu J."/>
            <person name="Cao D."/>
            <person name="Xiang Y."/>
            <person name="Bi K."/>
            <person name="Yuan X."/>
            <person name="Li S."/>
            <person name="Wu T."/>
            <person name="Zhang Y."/>
        </authorList>
    </citation>
    <scope>NUCLEOTIDE SEQUENCE</scope>
    <source>
        <strain evidence="1">PR-310</strain>
    </source>
</reference>
<evidence type="ECO:0000313" key="1">
    <source>
        <dbReference type="EMBL" id="WNK25622.1"/>
    </source>
</evidence>
<dbReference type="Proteomes" id="UP001163184">
    <property type="component" value="Chromosome"/>
</dbReference>